<feature type="region of interest" description="Disordered" evidence="1">
    <location>
        <begin position="397"/>
        <end position="441"/>
    </location>
</feature>
<sequence length="816" mass="91661">MLLGNAPNKKANLKDFLDLPDQEIVPSELKYFEGIGLNKFLIIEEDKSWWDWNAFAVAMIGLAQVIAGAVLISFGLVNIGGALISEGISDMIYATMAGLSGNFSWKDWAIQKAISFSLSIMTAGIGRLSSVGNTIAKIGSVSRAAMMAKIVGKAATQFATTCLTNILTEKIMEQIQEGVIQKVVSTIEEKFLKGILNSMKNKVESLYASSKNEQEFEKAFSTMKTNIEGALGRNLLLPQQFDTIRVQLMSSLQSSYHVLTEGLKKSNSKYAKLASNAIQATFMINQLWNIVQSVLQFQHAYDAFIDIIEGAVENKNKNVNTGNINNTLVQARVEQLNSIIRGYISRELTKKLDCILRQIISGTLRQIGKAVAHTAKDMINSEFNGKNPVDIFKQSNQNKSQVSVEQPLDQQSAKQEREEKAKRDDLQNNIKNPKSSSENYAKEIKDKDRALGRADIKMLANSKARNIIVYNVNTGEKEVIRPSGIRRIPAFFKQSAKLNYKVGENEGIGHYCTARGTETYKQINGRKDCLIIAYYESLGRTVNESKIQQERDKLYEHIGRNRNDFVRYKEEIERNRRDAMIGGRQKSRPTSDEEGMSPIERDEKKTTASKSDGTYKTRNAEKNRLKQEENITITSQTHESEHVVPFRVASNNLNSESKIDRDSSEGRRMEGSGAAYYEQKDAHRKHPGTGSGSRATEYCHTLDYALRVEKNPSIAFQVATSEYASTPGFAENAQTPDGRAASNSYLHTLKKIDSISLRNPDGSTTIIEVLNIHREESLTARFTAENRRYPTPREQKIIRNKVRLRQSYNHSPKRQK</sequence>
<dbReference type="OrthoDB" id="27934at2759"/>
<dbReference type="Pfam" id="PF04730">
    <property type="entry name" value="Agro_virD5"/>
    <property type="match status" value="1"/>
</dbReference>
<dbReference type="InterPro" id="IPR006819">
    <property type="entry name" value="Agro_VirD5"/>
</dbReference>
<keyword evidence="2" id="KW-0812">Transmembrane</keyword>
<evidence type="ECO:0000256" key="2">
    <source>
        <dbReference type="SAM" id="Phobius"/>
    </source>
</evidence>
<dbReference type="EMBL" id="CAJNOO010006209">
    <property type="protein sequence ID" value="CAF1441860.1"/>
    <property type="molecule type" value="Genomic_DNA"/>
</dbReference>
<reference evidence="3" key="1">
    <citation type="submission" date="2021-02" db="EMBL/GenBank/DDBJ databases">
        <authorList>
            <person name="Nowell W R."/>
        </authorList>
    </citation>
    <scope>NUCLEOTIDE SEQUENCE</scope>
</reference>
<feature type="compositionally biased region" description="Polar residues" evidence="1">
    <location>
        <begin position="427"/>
        <end position="439"/>
    </location>
</feature>
<keyword evidence="2" id="KW-0472">Membrane</keyword>
<comment type="caution">
    <text evidence="3">The sequence shown here is derived from an EMBL/GenBank/DDBJ whole genome shotgun (WGS) entry which is preliminary data.</text>
</comment>
<evidence type="ECO:0000313" key="4">
    <source>
        <dbReference type="Proteomes" id="UP000663882"/>
    </source>
</evidence>
<accession>A0A815NRI0</accession>
<dbReference type="AlphaFoldDB" id="A0A815NRI0"/>
<organism evidence="3 4">
    <name type="scientific">Rotaria sordida</name>
    <dbReference type="NCBI Taxonomy" id="392033"/>
    <lineage>
        <taxon>Eukaryota</taxon>
        <taxon>Metazoa</taxon>
        <taxon>Spiralia</taxon>
        <taxon>Gnathifera</taxon>
        <taxon>Rotifera</taxon>
        <taxon>Eurotatoria</taxon>
        <taxon>Bdelloidea</taxon>
        <taxon>Philodinida</taxon>
        <taxon>Philodinidae</taxon>
        <taxon>Rotaria</taxon>
    </lineage>
</organism>
<feature type="transmembrane region" description="Helical" evidence="2">
    <location>
        <begin position="54"/>
        <end position="77"/>
    </location>
</feature>
<feature type="compositionally biased region" description="Basic and acidic residues" evidence="1">
    <location>
        <begin position="414"/>
        <end position="426"/>
    </location>
</feature>
<gene>
    <name evidence="3" type="ORF">RFH988_LOCUS36379</name>
</gene>
<protein>
    <submittedName>
        <fullName evidence="3">Uncharacterized protein</fullName>
    </submittedName>
</protein>
<dbReference type="Proteomes" id="UP000663882">
    <property type="component" value="Unassembled WGS sequence"/>
</dbReference>
<keyword evidence="2" id="KW-1133">Transmembrane helix</keyword>
<feature type="compositionally biased region" description="Basic and acidic residues" evidence="1">
    <location>
        <begin position="613"/>
        <end position="629"/>
    </location>
</feature>
<proteinExistence type="predicted"/>
<evidence type="ECO:0000256" key="1">
    <source>
        <dbReference type="SAM" id="MobiDB-lite"/>
    </source>
</evidence>
<evidence type="ECO:0000313" key="3">
    <source>
        <dbReference type="EMBL" id="CAF1441860.1"/>
    </source>
</evidence>
<feature type="region of interest" description="Disordered" evidence="1">
    <location>
        <begin position="576"/>
        <end position="639"/>
    </location>
</feature>
<feature type="compositionally biased region" description="Polar residues" evidence="1">
    <location>
        <begin position="397"/>
        <end position="413"/>
    </location>
</feature>
<name>A0A815NRI0_9BILA</name>